<comment type="caution">
    <text evidence="1">The sequence shown here is derived from an EMBL/GenBank/DDBJ whole genome shotgun (WGS) entry which is preliminary data.</text>
</comment>
<dbReference type="AlphaFoldDB" id="A0A0P9D3E4"/>
<protein>
    <submittedName>
        <fullName evidence="1">Uncharacterized protein</fullName>
    </submittedName>
</protein>
<sequence length="261" mass="27741">MALFGALALAACGQDDTLSVQKLVSDAQQYNGKQITVNGFYLKGGENSAVSVLAPVISTLDNGLSARANGDMIWVDGFPDNVLGQLHQPGDSTYGLVRATGQFESGGSYGPDGQYKYRMQIASAEAIERVQRTEVRIENKPLGDGKVGLLELTADPAKYNGQSVTTQGYYFWNGVIFVLAEGVATEKDGSSPQPLGKTIWMEGFPPDESGKLHLGPGSPPGYVWGLVEVTGDFKSGGNFGKDGKYTEFLQATSAKALEQAK</sequence>
<keyword evidence="2" id="KW-1185">Reference proteome</keyword>
<proteinExistence type="predicted"/>
<name>A0A0P9D3E4_9CHLR</name>
<accession>A0A0P9D3E4</accession>
<dbReference type="EMBL" id="LJCR01000226">
    <property type="protein sequence ID" value="KPV53578.1"/>
    <property type="molecule type" value="Genomic_DNA"/>
</dbReference>
<evidence type="ECO:0000313" key="1">
    <source>
        <dbReference type="EMBL" id="KPV53578.1"/>
    </source>
</evidence>
<dbReference type="Proteomes" id="UP000050509">
    <property type="component" value="Unassembled WGS sequence"/>
</dbReference>
<organism evidence="1 2">
    <name type="scientific">Kouleothrix aurantiaca</name>
    <dbReference type="NCBI Taxonomy" id="186479"/>
    <lineage>
        <taxon>Bacteria</taxon>
        <taxon>Bacillati</taxon>
        <taxon>Chloroflexota</taxon>
        <taxon>Chloroflexia</taxon>
        <taxon>Chloroflexales</taxon>
        <taxon>Roseiflexineae</taxon>
        <taxon>Roseiflexaceae</taxon>
        <taxon>Kouleothrix</taxon>
    </lineage>
</organism>
<reference evidence="1 2" key="1">
    <citation type="submission" date="2015-09" db="EMBL/GenBank/DDBJ databases">
        <title>Draft genome sequence of Kouleothrix aurantiaca JCM 19913.</title>
        <authorList>
            <person name="Hemp J."/>
        </authorList>
    </citation>
    <scope>NUCLEOTIDE SEQUENCE [LARGE SCALE GENOMIC DNA]</scope>
    <source>
        <strain evidence="1 2">COM-B</strain>
    </source>
</reference>
<gene>
    <name evidence="1" type="ORF">SE17_08865</name>
</gene>
<evidence type="ECO:0000313" key="2">
    <source>
        <dbReference type="Proteomes" id="UP000050509"/>
    </source>
</evidence>